<dbReference type="SUPFAM" id="SSF56935">
    <property type="entry name" value="Porins"/>
    <property type="match status" value="1"/>
</dbReference>
<accession>A0ABS3JSI9</accession>
<name>A0ABS3JSI9_9BACT</name>
<sequence length="584" mass="63418">MKTALFTLVFWFYWWVACPCLGQAPPPEKSPALLANYVKVSGGLNAYAGFYTANGIEARNQTAPFGLSGQVTISLPQGISIPITAVLGNQGASFSVRQPFNQFGISPTYKWLTVHGGYRNVTFSPFTLAGHTFLGGGVEANPGKLRLGAVYGKFNNAISGTLADANVLPSYGRRGYAVKLGYGKPGNYIDLTMLRAQDDSSSIASVPESATQTVKPAENLVVGLSSRLLIVKYFTVEIDAALSAYTRDLRAGTVDAEGRNPVVRLFGKLYTPRLSTQLTQAVQASVGYRDSWGSVKLQYKRIDPNFQTMGAYYFQSDIESYAIAPTVNLLQSKLRITGSYGVQFDNLANSRSVRTGRTIGSLLISYNPATKFGFDLQLSNYGISQQAGLRPVIDTLRLAQNNFSATANLRYTLQKEDVVQSFNLTTTYQQLSDLNQRTAAQTENKNLNVNLSYFYQQTTTGWGLTGMLTYTQTNLPVAATLGLPDSTGVGSSVNTGIVRFYGPTLGANQAFFGRKLTTSLTASYLVNQQMGVTGKVLTASLSGTYQVAKRQTLNATLYYLNTDTGIQAQRFNELRGNLGYGISF</sequence>
<dbReference type="RefSeq" id="WP_207332923.1">
    <property type="nucleotide sequence ID" value="NZ_JAFMYW010000017.1"/>
</dbReference>
<keyword evidence="2" id="KW-1185">Reference proteome</keyword>
<organism evidence="1 2">
    <name type="scientific">Fibrella forsythiae</name>
    <dbReference type="NCBI Taxonomy" id="2817061"/>
    <lineage>
        <taxon>Bacteria</taxon>
        <taxon>Pseudomonadati</taxon>
        <taxon>Bacteroidota</taxon>
        <taxon>Cytophagia</taxon>
        <taxon>Cytophagales</taxon>
        <taxon>Spirosomataceae</taxon>
        <taxon>Fibrella</taxon>
    </lineage>
</organism>
<reference evidence="1 2" key="1">
    <citation type="submission" date="2021-03" db="EMBL/GenBank/DDBJ databases">
        <title>Fibrella sp. HMF5405 genome sequencing and assembly.</title>
        <authorList>
            <person name="Kang H."/>
            <person name="Kim H."/>
            <person name="Bae S."/>
            <person name="Joh K."/>
        </authorList>
    </citation>
    <scope>NUCLEOTIDE SEQUENCE [LARGE SCALE GENOMIC DNA]</scope>
    <source>
        <strain evidence="1 2">HMF5405</strain>
    </source>
</reference>
<dbReference type="PROSITE" id="PS51257">
    <property type="entry name" value="PROKAR_LIPOPROTEIN"/>
    <property type="match status" value="1"/>
</dbReference>
<proteinExistence type="predicted"/>
<protein>
    <submittedName>
        <fullName evidence="1">Uncharacterized protein</fullName>
    </submittedName>
</protein>
<dbReference type="Proteomes" id="UP000664628">
    <property type="component" value="Unassembled WGS sequence"/>
</dbReference>
<evidence type="ECO:0000313" key="1">
    <source>
        <dbReference type="EMBL" id="MBO0952971.1"/>
    </source>
</evidence>
<evidence type="ECO:0000313" key="2">
    <source>
        <dbReference type="Proteomes" id="UP000664628"/>
    </source>
</evidence>
<comment type="caution">
    <text evidence="1">The sequence shown here is derived from an EMBL/GenBank/DDBJ whole genome shotgun (WGS) entry which is preliminary data.</text>
</comment>
<dbReference type="EMBL" id="JAFMYW010000017">
    <property type="protein sequence ID" value="MBO0952971.1"/>
    <property type="molecule type" value="Genomic_DNA"/>
</dbReference>
<gene>
    <name evidence="1" type="ORF">J2I46_30640</name>
</gene>